<evidence type="ECO:0000313" key="4">
    <source>
        <dbReference type="EMBL" id="GLY66009.1"/>
    </source>
</evidence>
<dbReference type="PANTHER" id="PTHR10509">
    <property type="entry name" value="O-METHYLTRANSFERASE-RELATED"/>
    <property type="match status" value="1"/>
</dbReference>
<reference evidence="4" key="1">
    <citation type="submission" date="2023-03" db="EMBL/GenBank/DDBJ databases">
        <title>Amycolatopsis taiwanensis NBRC 103393.</title>
        <authorList>
            <person name="Ichikawa N."/>
            <person name="Sato H."/>
            <person name="Tonouchi N."/>
        </authorList>
    </citation>
    <scope>NUCLEOTIDE SEQUENCE</scope>
    <source>
        <strain evidence="4">NBRC 103393</strain>
    </source>
</reference>
<dbReference type="SUPFAM" id="SSF53335">
    <property type="entry name" value="S-adenosyl-L-methionine-dependent methyltransferases"/>
    <property type="match status" value="1"/>
</dbReference>
<keyword evidence="2" id="KW-0808">Transferase</keyword>
<name>A0A9W6VGI7_9PSEU</name>
<dbReference type="GO" id="GO:0008171">
    <property type="term" value="F:O-methyltransferase activity"/>
    <property type="evidence" value="ECO:0007669"/>
    <property type="project" value="InterPro"/>
</dbReference>
<dbReference type="PANTHER" id="PTHR10509:SF14">
    <property type="entry name" value="CAFFEOYL-COA O-METHYLTRANSFERASE 3-RELATED"/>
    <property type="match status" value="1"/>
</dbReference>
<dbReference type="EMBL" id="BSTI01000005">
    <property type="protein sequence ID" value="GLY66009.1"/>
    <property type="molecule type" value="Genomic_DNA"/>
</dbReference>
<evidence type="ECO:0000313" key="5">
    <source>
        <dbReference type="Proteomes" id="UP001165136"/>
    </source>
</evidence>
<dbReference type="Proteomes" id="UP001165136">
    <property type="component" value="Unassembled WGS sequence"/>
</dbReference>
<sequence length="218" mass="23424">MTDTRWSEVDAYLVDQLHTPDPVFAETQARADAAGLPSIAVAPNQGKFLNLLARFGRVKTILELGTLAGYSTIWLGRALPPDGRLLSLEANAKHAEVARANIAAAGLAEAVEVRVGAALDVLPTVAGPFDLIFIDADKVNYPEYFRWAMRLSRPGTVIVADNVVRQGKVADTRTDDANALGVRRMHELIAAEPRADATALQTVGVKGYDGFTMVLVTD</sequence>
<keyword evidence="1" id="KW-0489">Methyltransferase</keyword>
<dbReference type="InterPro" id="IPR029063">
    <property type="entry name" value="SAM-dependent_MTases_sf"/>
</dbReference>
<dbReference type="PROSITE" id="PS51682">
    <property type="entry name" value="SAM_OMT_I"/>
    <property type="match status" value="1"/>
</dbReference>
<gene>
    <name evidence="4" type="ORF">Atai01_26280</name>
</gene>
<evidence type="ECO:0000256" key="1">
    <source>
        <dbReference type="ARBA" id="ARBA00022603"/>
    </source>
</evidence>
<dbReference type="GO" id="GO:0008757">
    <property type="term" value="F:S-adenosylmethionine-dependent methyltransferase activity"/>
    <property type="evidence" value="ECO:0007669"/>
    <property type="project" value="TreeGrafter"/>
</dbReference>
<proteinExistence type="predicted"/>
<evidence type="ECO:0000256" key="3">
    <source>
        <dbReference type="ARBA" id="ARBA00022691"/>
    </source>
</evidence>
<organism evidence="4 5">
    <name type="scientific">Amycolatopsis taiwanensis</name>
    <dbReference type="NCBI Taxonomy" id="342230"/>
    <lineage>
        <taxon>Bacteria</taxon>
        <taxon>Bacillati</taxon>
        <taxon>Actinomycetota</taxon>
        <taxon>Actinomycetes</taxon>
        <taxon>Pseudonocardiales</taxon>
        <taxon>Pseudonocardiaceae</taxon>
        <taxon>Amycolatopsis</taxon>
    </lineage>
</organism>
<evidence type="ECO:0000256" key="2">
    <source>
        <dbReference type="ARBA" id="ARBA00022679"/>
    </source>
</evidence>
<dbReference type="RefSeq" id="WP_285486961.1">
    <property type="nucleotide sequence ID" value="NZ_BSTI01000005.1"/>
</dbReference>
<accession>A0A9W6VGI7</accession>
<dbReference type="CDD" id="cd02440">
    <property type="entry name" value="AdoMet_MTases"/>
    <property type="match status" value="1"/>
</dbReference>
<dbReference type="InterPro" id="IPR002935">
    <property type="entry name" value="SAM_O-MeTrfase"/>
</dbReference>
<dbReference type="InterPro" id="IPR050362">
    <property type="entry name" value="Cation-dep_OMT"/>
</dbReference>
<keyword evidence="5" id="KW-1185">Reference proteome</keyword>
<dbReference type="Pfam" id="PF01596">
    <property type="entry name" value="Methyltransf_3"/>
    <property type="match status" value="1"/>
</dbReference>
<dbReference type="GO" id="GO:0032259">
    <property type="term" value="P:methylation"/>
    <property type="evidence" value="ECO:0007669"/>
    <property type="project" value="UniProtKB-KW"/>
</dbReference>
<protein>
    <submittedName>
        <fullName evidence="4">O-methyltransferase</fullName>
    </submittedName>
</protein>
<keyword evidence="3" id="KW-0949">S-adenosyl-L-methionine</keyword>
<comment type="caution">
    <text evidence="4">The sequence shown here is derived from an EMBL/GenBank/DDBJ whole genome shotgun (WGS) entry which is preliminary data.</text>
</comment>
<dbReference type="AlphaFoldDB" id="A0A9W6VGI7"/>
<dbReference type="Gene3D" id="3.40.50.150">
    <property type="entry name" value="Vaccinia Virus protein VP39"/>
    <property type="match status" value="1"/>
</dbReference>